<dbReference type="EMBL" id="JABTTQ020000010">
    <property type="protein sequence ID" value="KAK6146886.1"/>
    <property type="molecule type" value="Genomic_DNA"/>
</dbReference>
<dbReference type="Pfam" id="PF03208">
    <property type="entry name" value="PRA1"/>
    <property type="match status" value="1"/>
</dbReference>
<evidence type="ECO:0000256" key="6">
    <source>
        <dbReference type="ARBA" id="ARBA00023136"/>
    </source>
</evidence>
<feature type="transmembrane region" description="Helical" evidence="7">
    <location>
        <begin position="49"/>
        <end position="66"/>
    </location>
</feature>
<evidence type="ECO:0000256" key="3">
    <source>
        <dbReference type="ARBA" id="ARBA00006483"/>
    </source>
</evidence>
<reference evidence="8 9" key="1">
    <citation type="journal article" date="2021" name="Comput. Struct. Biotechnol. J.">
        <title>De novo genome assembly of the potent medicinal plant Rehmannia glutinosa using nanopore technology.</title>
        <authorList>
            <person name="Ma L."/>
            <person name="Dong C."/>
            <person name="Song C."/>
            <person name="Wang X."/>
            <person name="Zheng X."/>
            <person name="Niu Y."/>
            <person name="Chen S."/>
            <person name="Feng W."/>
        </authorList>
    </citation>
    <scope>NUCLEOTIDE SEQUENCE [LARGE SCALE GENOMIC DNA]</scope>
    <source>
        <strain evidence="8">DH-2019</strain>
    </source>
</reference>
<accession>A0ABR0WH15</accession>
<keyword evidence="6 7" id="KW-0472">Membrane</keyword>
<gene>
    <name evidence="8" type="ORF">DH2020_017798</name>
</gene>
<comment type="function">
    <text evidence="1 7">May be involved in both secretory and endocytic intracellular trafficking in the endosomal/prevacuolar compartments.</text>
</comment>
<protein>
    <recommendedName>
        <fullName evidence="7">PRA1 family protein</fullName>
    </recommendedName>
</protein>
<organism evidence="8 9">
    <name type="scientific">Rehmannia glutinosa</name>
    <name type="common">Chinese foxglove</name>
    <dbReference type="NCBI Taxonomy" id="99300"/>
    <lineage>
        <taxon>Eukaryota</taxon>
        <taxon>Viridiplantae</taxon>
        <taxon>Streptophyta</taxon>
        <taxon>Embryophyta</taxon>
        <taxon>Tracheophyta</taxon>
        <taxon>Spermatophyta</taxon>
        <taxon>Magnoliopsida</taxon>
        <taxon>eudicotyledons</taxon>
        <taxon>Gunneridae</taxon>
        <taxon>Pentapetalae</taxon>
        <taxon>asterids</taxon>
        <taxon>lamiids</taxon>
        <taxon>Lamiales</taxon>
        <taxon>Orobanchaceae</taxon>
        <taxon>Rehmannieae</taxon>
        <taxon>Rehmannia</taxon>
    </lineage>
</organism>
<dbReference type="InterPro" id="IPR004895">
    <property type="entry name" value="Prenylated_rab_accept_PRA1"/>
</dbReference>
<proteinExistence type="inferred from homology"/>
<sequence length="168" mass="19538">MDWGKVTYEELNEAMREVDWSSSPRPLSEFFTKFTFPCSYPKWNRRFKCNLFYFFFLVCSFAGTFNEKLSPHLAAKMRPPLTPVIRGPCAKRAIHICGWPRWVFVFVSSIVSFILWFVSCGILIVLLAFAIGLLAIFLHASLRTPYLLARLNTFQEEIRAVSDNYCEL</sequence>
<evidence type="ECO:0000256" key="5">
    <source>
        <dbReference type="ARBA" id="ARBA00022989"/>
    </source>
</evidence>
<comment type="caution">
    <text evidence="8">The sequence shown here is derived from an EMBL/GenBank/DDBJ whole genome shotgun (WGS) entry which is preliminary data.</text>
</comment>
<evidence type="ECO:0000256" key="2">
    <source>
        <dbReference type="ARBA" id="ARBA00004141"/>
    </source>
</evidence>
<dbReference type="PANTHER" id="PTHR12859">
    <property type="entry name" value="PRA1 PROTEIN"/>
    <property type="match status" value="1"/>
</dbReference>
<name>A0ABR0WH15_REHGL</name>
<evidence type="ECO:0000313" key="9">
    <source>
        <dbReference type="Proteomes" id="UP001318860"/>
    </source>
</evidence>
<keyword evidence="4 7" id="KW-0812">Transmembrane</keyword>
<comment type="subcellular location">
    <subcellularLocation>
        <location evidence="2 7">Membrane</location>
        <topology evidence="2 7">Multi-pass membrane protein</topology>
    </subcellularLocation>
</comment>
<evidence type="ECO:0000256" key="4">
    <source>
        <dbReference type="ARBA" id="ARBA00022692"/>
    </source>
</evidence>
<dbReference type="PANTHER" id="PTHR12859:SF0">
    <property type="entry name" value="PRA1 FAMILY PROTEIN"/>
    <property type="match status" value="1"/>
</dbReference>
<comment type="similarity">
    <text evidence="3 7">Belongs to the PRA1 family.</text>
</comment>
<keyword evidence="7" id="KW-0813">Transport</keyword>
<feature type="transmembrane region" description="Helical" evidence="7">
    <location>
        <begin position="113"/>
        <end position="138"/>
    </location>
</feature>
<evidence type="ECO:0000256" key="1">
    <source>
        <dbReference type="ARBA" id="ARBA00002501"/>
    </source>
</evidence>
<evidence type="ECO:0000256" key="7">
    <source>
        <dbReference type="RuleBase" id="RU363107"/>
    </source>
</evidence>
<keyword evidence="5 7" id="KW-1133">Transmembrane helix</keyword>
<evidence type="ECO:0000313" key="8">
    <source>
        <dbReference type="EMBL" id="KAK6146886.1"/>
    </source>
</evidence>
<dbReference type="Proteomes" id="UP001318860">
    <property type="component" value="Unassembled WGS sequence"/>
</dbReference>
<keyword evidence="9" id="KW-1185">Reference proteome</keyword>